<evidence type="ECO:0000256" key="3">
    <source>
        <dbReference type="ARBA" id="ARBA00022692"/>
    </source>
</evidence>
<evidence type="ECO:0000256" key="9">
    <source>
        <dbReference type="SAM" id="Phobius"/>
    </source>
</evidence>
<reference evidence="12" key="2">
    <citation type="submission" date="2020-01" db="EMBL/GenBank/DDBJ databases">
        <authorList>
            <person name="Korhonen P.K.K."/>
            <person name="Guangxu M.G."/>
            <person name="Wang T.W."/>
            <person name="Stroehlein A.J.S."/>
            <person name="Young N.D."/>
            <person name="Ang C.-S.A."/>
            <person name="Fernando D.W.F."/>
            <person name="Lu H.L."/>
            <person name="Taylor S.T."/>
            <person name="Ehtesham M.E.M."/>
            <person name="Najaraj S.H.N."/>
            <person name="Harsha G.H.G."/>
            <person name="Madugundu A.M."/>
            <person name="Renuse S.R."/>
            <person name="Holt D.H."/>
            <person name="Pandey A.P."/>
            <person name="Papenfuss A.P."/>
            <person name="Gasser R.B.G."/>
            <person name="Fischer K.F."/>
        </authorList>
    </citation>
    <scope>NUCLEOTIDE SEQUENCE</scope>
    <source>
        <strain evidence="12">SSS_KF_BRIS2020</strain>
    </source>
</reference>
<dbReference type="PANTHER" id="PTHR21016">
    <property type="entry name" value="BETA-AMYLOID BINDING PROTEIN-RELATED"/>
    <property type="match status" value="1"/>
</dbReference>
<dbReference type="GO" id="GO:0016020">
    <property type="term" value="C:membrane"/>
    <property type="evidence" value="ECO:0007669"/>
    <property type="project" value="UniProtKB-SubCell"/>
</dbReference>
<feature type="signal peptide" evidence="10">
    <location>
        <begin position="1"/>
        <end position="18"/>
    </location>
</feature>
<dbReference type="EMBL" id="WVUK01000056">
    <property type="protein sequence ID" value="KAF7492153.1"/>
    <property type="molecule type" value="Genomic_DNA"/>
</dbReference>
<evidence type="ECO:0000313" key="13">
    <source>
        <dbReference type="EnsemblMetazoa" id="KAF7492153.1"/>
    </source>
</evidence>
<dbReference type="InterPro" id="IPR007829">
    <property type="entry name" value="TM2"/>
</dbReference>
<dbReference type="InterPro" id="IPR050932">
    <property type="entry name" value="TM2D1-3-like"/>
</dbReference>
<keyword evidence="5 9" id="KW-1133">Transmembrane helix</keyword>
<dbReference type="PANTHER" id="PTHR21016:SF7">
    <property type="entry name" value="TM2 DOMAIN-CONTAINING PROTEIN 3"/>
    <property type="match status" value="1"/>
</dbReference>
<gene>
    <name evidence="12" type="ORF">SSS_9191</name>
</gene>
<reference evidence="13" key="3">
    <citation type="submission" date="2022-06" db="UniProtKB">
        <authorList>
            <consortium name="EnsemblMetazoa"/>
        </authorList>
    </citation>
    <scope>IDENTIFICATION</scope>
</reference>
<proteinExistence type="inferred from homology"/>
<name>A0A834R907_SARSC</name>
<evidence type="ECO:0000256" key="4">
    <source>
        <dbReference type="ARBA" id="ARBA00022729"/>
    </source>
</evidence>
<evidence type="ECO:0000313" key="14">
    <source>
        <dbReference type="Proteomes" id="UP000070412"/>
    </source>
</evidence>
<evidence type="ECO:0000256" key="10">
    <source>
        <dbReference type="SAM" id="SignalP"/>
    </source>
</evidence>
<evidence type="ECO:0000256" key="1">
    <source>
        <dbReference type="ARBA" id="ARBA00004141"/>
    </source>
</evidence>
<dbReference type="Proteomes" id="UP000070412">
    <property type="component" value="Unassembled WGS sequence"/>
</dbReference>
<keyword evidence="3 9" id="KW-0812">Transmembrane</keyword>
<keyword evidence="4 10" id="KW-0732">Signal</keyword>
<evidence type="ECO:0000256" key="8">
    <source>
        <dbReference type="SAM" id="MobiDB-lite"/>
    </source>
</evidence>
<evidence type="ECO:0000256" key="2">
    <source>
        <dbReference type="ARBA" id="ARBA00008284"/>
    </source>
</evidence>
<evidence type="ECO:0000313" key="12">
    <source>
        <dbReference type="EMBL" id="KAF7492153.1"/>
    </source>
</evidence>
<comment type="similarity">
    <text evidence="2">Belongs to the TM2 family.</text>
</comment>
<feature type="transmembrane region" description="Helical" evidence="9">
    <location>
        <begin position="183"/>
        <end position="202"/>
    </location>
</feature>
<feature type="transmembrane region" description="Helical" evidence="9">
    <location>
        <begin position="214"/>
        <end position="235"/>
    </location>
</feature>
<keyword evidence="14" id="KW-1185">Reference proteome</keyword>
<sequence>MDFIHRLLINFIVCFVFALIRVRTDVEIPPNVHQDPFERIINDDQSADHNPSHQVRDRNHHSSDNSITNHSKASIEKDCSNLKLNQIKCDLNYSCIYGTETLTTCLPLNASLCQNGSKSFPKTYLCSFCYQLPPKFYSCNVQLPCQLFSRTLTVCNVDENVLCLGHRKFFKYSRCEHKTGYKWSTALLLSITLGGFGVDRFYLGNWQEGIGKLFSFGGLGIWTLIDVILIGSGYLKPNDGSVYV</sequence>
<evidence type="ECO:0000256" key="6">
    <source>
        <dbReference type="ARBA" id="ARBA00023136"/>
    </source>
</evidence>
<keyword evidence="6 9" id="KW-0472">Membrane</keyword>
<organism evidence="12">
    <name type="scientific">Sarcoptes scabiei</name>
    <name type="common">Itch mite</name>
    <name type="synonym">Acarus scabiei</name>
    <dbReference type="NCBI Taxonomy" id="52283"/>
    <lineage>
        <taxon>Eukaryota</taxon>
        <taxon>Metazoa</taxon>
        <taxon>Ecdysozoa</taxon>
        <taxon>Arthropoda</taxon>
        <taxon>Chelicerata</taxon>
        <taxon>Arachnida</taxon>
        <taxon>Acari</taxon>
        <taxon>Acariformes</taxon>
        <taxon>Sarcoptiformes</taxon>
        <taxon>Astigmata</taxon>
        <taxon>Psoroptidia</taxon>
        <taxon>Sarcoptoidea</taxon>
        <taxon>Sarcoptidae</taxon>
        <taxon>Sarcoptinae</taxon>
        <taxon>Sarcoptes</taxon>
    </lineage>
</organism>
<evidence type="ECO:0000259" key="11">
    <source>
        <dbReference type="Pfam" id="PF05154"/>
    </source>
</evidence>
<dbReference type="Pfam" id="PF05154">
    <property type="entry name" value="TM2"/>
    <property type="match status" value="1"/>
</dbReference>
<reference evidence="14" key="1">
    <citation type="journal article" date="2020" name="PLoS Negl. Trop. Dis.">
        <title>High-quality nuclear genome for Sarcoptes scabiei-A critical resource for a neglected parasite.</title>
        <authorList>
            <person name="Korhonen P.K."/>
            <person name="Gasser R.B."/>
            <person name="Ma G."/>
            <person name="Wang T."/>
            <person name="Stroehlein A.J."/>
            <person name="Young N.D."/>
            <person name="Ang C.S."/>
            <person name="Fernando D.D."/>
            <person name="Lu H.C."/>
            <person name="Taylor S."/>
            <person name="Reynolds S.L."/>
            <person name="Mofiz E."/>
            <person name="Najaraj S.H."/>
            <person name="Gowda H."/>
            <person name="Madugundu A."/>
            <person name="Renuse S."/>
            <person name="Holt D."/>
            <person name="Pandey A."/>
            <person name="Papenfuss A.T."/>
            <person name="Fischer K."/>
        </authorList>
    </citation>
    <scope>NUCLEOTIDE SEQUENCE [LARGE SCALE GENOMIC DNA]</scope>
</reference>
<protein>
    <submittedName>
        <fullName evidence="12">TM2 domain-containing protein 3</fullName>
    </submittedName>
</protein>
<feature type="chain" id="PRO_5038316103" evidence="10">
    <location>
        <begin position="19"/>
        <end position="244"/>
    </location>
</feature>
<accession>A0A834R907</accession>
<feature type="region of interest" description="Disordered" evidence="8">
    <location>
        <begin position="43"/>
        <end position="70"/>
    </location>
</feature>
<evidence type="ECO:0000256" key="7">
    <source>
        <dbReference type="ARBA" id="ARBA00023180"/>
    </source>
</evidence>
<feature type="compositionally biased region" description="Basic and acidic residues" evidence="8">
    <location>
        <begin position="43"/>
        <end position="63"/>
    </location>
</feature>
<dbReference type="EnsemblMetazoa" id="SSS_9191s_mrna">
    <property type="protein sequence ID" value="KAF7492153.1"/>
    <property type="gene ID" value="SSS_9191"/>
</dbReference>
<keyword evidence="7" id="KW-0325">Glycoprotein</keyword>
<comment type="subcellular location">
    <subcellularLocation>
        <location evidence="1">Membrane</location>
        <topology evidence="1">Multi-pass membrane protein</topology>
    </subcellularLocation>
</comment>
<dbReference type="OrthoDB" id="10257855at2759"/>
<feature type="domain" description="TM2" evidence="11">
    <location>
        <begin position="180"/>
        <end position="228"/>
    </location>
</feature>
<dbReference type="AlphaFoldDB" id="A0A834R907"/>
<evidence type="ECO:0000256" key="5">
    <source>
        <dbReference type="ARBA" id="ARBA00022989"/>
    </source>
</evidence>